<protein>
    <submittedName>
        <fullName evidence="1">Uncharacterized protein</fullName>
    </submittedName>
</protein>
<comment type="caution">
    <text evidence="1">The sequence shown here is derived from an EMBL/GenBank/DDBJ whole genome shotgun (WGS) entry which is preliminary data.</text>
</comment>
<dbReference type="AlphaFoldDB" id="A0A0F9VHT5"/>
<reference evidence="1" key="1">
    <citation type="journal article" date="2015" name="Nature">
        <title>Complex archaea that bridge the gap between prokaryotes and eukaryotes.</title>
        <authorList>
            <person name="Spang A."/>
            <person name="Saw J.H."/>
            <person name="Jorgensen S.L."/>
            <person name="Zaremba-Niedzwiedzka K."/>
            <person name="Martijn J."/>
            <person name="Lind A.E."/>
            <person name="van Eijk R."/>
            <person name="Schleper C."/>
            <person name="Guy L."/>
            <person name="Ettema T.J."/>
        </authorList>
    </citation>
    <scope>NUCLEOTIDE SEQUENCE</scope>
</reference>
<sequence>MPRPKKDLGAALTLVAKDLLDNNQNIADVGVIIGALGEDSLKWLQDLKKECSTVDEFLDIARQRADIALIAAAVKSALGFEYEEFYQNYLKVPDGYNTDGSPRMRDVPGNRQVKTKQSLPNESLLRFILKCRLPEYFQDTQRIEINKKTIEIKDFAEKQIKEFGRKLLESFENKGTG</sequence>
<accession>A0A0F9VHT5</accession>
<dbReference type="EMBL" id="LAZR01000350">
    <property type="protein sequence ID" value="KKN73076.1"/>
    <property type="molecule type" value="Genomic_DNA"/>
</dbReference>
<organism evidence="1">
    <name type="scientific">marine sediment metagenome</name>
    <dbReference type="NCBI Taxonomy" id="412755"/>
    <lineage>
        <taxon>unclassified sequences</taxon>
        <taxon>metagenomes</taxon>
        <taxon>ecological metagenomes</taxon>
    </lineage>
</organism>
<evidence type="ECO:0000313" key="1">
    <source>
        <dbReference type="EMBL" id="KKN73076.1"/>
    </source>
</evidence>
<gene>
    <name evidence="1" type="ORF">LCGC14_0403850</name>
</gene>
<proteinExistence type="predicted"/>
<name>A0A0F9VHT5_9ZZZZ</name>